<dbReference type="PANTHER" id="PTHR40743">
    <property type="entry name" value="NUCLEOTIDE-DIPHOSPHO-SUGAR TRANSFERASE CONTAINING PROTEIN"/>
    <property type="match status" value="1"/>
</dbReference>
<organism evidence="2 3">
    <name type="scientific">Chitinophaga nivalis</name>
    <dbReference type="NCBI Taxonomy" id="2991709"/>
    <lineage>
        <taxon>Bacteria</taxon>
        <taxon>Pseudomonadati</taxon>
        <taxon>Bacteroidota</taxon>
        <taxon>Chitinophagia</taxon>
        <taxon>Chitinophagales</taxon>
        <taxon>Chitinophagaceae</taxon>
        <taxon>Chitinophaga</taxon>
    </lineage>
</organism>
<evidence type="ECO:0000259" key="1">
    <source>
        <dbReference type="Pfam" id="PF00535"/>
    </source>
</evidence>
<feature type="domain" description="Glycosyltransferase 2-like" evidence="1">
    <location>
        <begin position="7"/>
        <end position="137"/>
    </location>
</feature>
<dbReference type="InterPro" id="IPR029044">
    <property type="entry name" value="Nucleotide-diphossugar_trans"/>
</dbReference>
<dbReference type="SUPFAM" id="SSF53448">
    <property type="entry name" value="Nucleotide-diphospho-sugar transferases"/>
    <property type="match status" value="1"/>
</dbReference>
<gene>
    <name evidence="2" type="ORF">OL497_27730</name>
</gene>
<proteinExistence type="predicted"/>
<dbReference type="EMBL" id="JAPDNS010000002">
    <property type="protein sequence ID" value="MCW3487716.1"/>
    <property type="molecule type" value="Genomic_DNA"/>
</dbReference>
<dbReference type="PANTHER" id="PTHR40743:SF1">
    <property type="entry name" value="POSSIBLE GLYCOSYLTRANSFERASE"/>
    <property type="match status" value="1"/>
</dbReference>
<reference evidence="2 3" key="1">
    <citation type="submission" date="2022-10" db="EMBL/GenBank/DDBJ databases">
        <title>Chitinophaga nivalis PC15 sp. nov., isolated from Pyeongchang county, South Korea.</title>
        <authorList>
            <person name="Trinh H.N."/>
        </authorList>
    </citation>
    <scope>NUCLEOTIDE SEQUENCE [LARGE SCALE GENOMIC DNA]</scope>
    <source>
        <strain evidence="2 3">PC14</strain>
    </source>
</reference>
<name>A0ABT3IV03_9BACT</name>
<sequence length="370" mass="43344">MKYNKISFCTVCMNRAMHLKETLPRNIHDNRDYNNIEFVLLDYGSKDDLYSWAQDNLRAYIDAGILTYFSTKDPQYFHMSHSKNMAFRLATGDIICSVDADNFTGAGFATYVNEMFNKDTAIFLAPPRIGPDKKWWDVQGRLCLRKDDFYYNRGYDEQVTDYGYEDQDLKSRLEQYGRRRTCIHNPAYLQAIRHDDHMRIAEGISVRKTKDLFIAPVDEQVSEVIYLQENNVFERFYVSNDPLQYKAAGVQFDAQPGNNYLLKPRRRYAGTYRTEGNTTWLMKENEKIWMILANQPQGHLLAADKRLFYRVDSCDLRETFLLERAIHLGKKIYMQNRKHAHIINPQGFGAGKVYRNFSAERIILEEVGVS</sequence>
<evidence type="ECO:0000313" key="2">
    <source>
        <dbReference type="EMBL" id="MCW3487716.1"/>
    </source>
</evidence>
<dbReference type="InterPro" id="IPR001173">
    <property type="entry name" value="Glyco_trans_2-like"/>
</dbReference>
<dbReference type="Gene3D" id="3.90.550.10">
    <property type="entry name" value="Spore Coat Polysaccharide Biosynthesis Protein SpsA, Chain A"/>
    <property type="match status" value="1"/>
</dbReference>
<protein>
    <submittedName>
        <fullName evidence="2">Glycosyltransferase family 2 protein</fullName>
    </submittedName>
</protein>
<accession>A0ABT3IV03</accession>
<dbReference type="Pfam" id="PF00535">
    <property type="entry name" value="Glycos_transf_2"/>
    <property type="match status" value="1"/>
</dbReference>
<dbReference type="Proteomes" id="UP001207742">
    <property type="component" value="Unassembled WGS sequence"/>
</dbReference>
<dbReference type="RefSeq" id="WP_264734521.1">
    <property type="nucleotide sequence ID" value="NZ_JAPDNR010000001.1"/>
</dbReference>
<dbReference type="CDD" id="cd00761">
    <property type="entry name" value="Glyco_tranf_GTA_type"/>
    <property type="match status" value="1"/>
</dbReference>
<keyword evidence="3" id="KW-1185">Reference proteome</keyword>
<comment type="caution">
    <text evidence="2">The sequence shown here is derived from an EMBL/GenBank/DDBJ whole genome shotgun (WGS) entry which is preliminary data.</text>
</comment>
<evidence type="ECO:0000313" key="3">
    <source>
        <dbReference type="Proteomes" id="UP001207742"/>
    </source>
</evidence>